<dbReference type="AlphaFoldDB" id="A0A2D0KQE5"/>
<protein>
    <recommendedName>
        <fullName evidence="3">Transcriptional regulator</fullName>
    </recommendedName>
</protein>
<proteinExistence type="predicted"/>
<accession>A0A2D0KQE5</accession>
<keyword evidence="2" id="KW-1185">Reference proteome</keyword>
<evidence type="ECO:0000313" key="1">
    <source>
        <dbReference type="EMBL" id="PHM65457.1"/>
    </source>
</evidence>
<name>A0A2D0KQE5_9GAMM</name>
<organism evidence="1 2">
    <name type="scientific">Xenorhabdus stockiae</name>
    <dbReference type="NCBI Taxonomy" id="351614"/>
    <lineage>
        <taxon>Bacteria</taxon>
        <taxon>Pseudomonadati</taxon>
        <taxon>Pseudomonadota</taxon>
        <taxon>Gammaproteobacteria</taxon>
        <taxon>Enterobacterales</taxon>
        <taxon>Morganellaceae</taxon>
        <taxon>Xenorhabdus</taxon>
    </lineage>
</organism>
<dbReference type="Gene3D" id="1.10.357.10">
    <property type="entry name" value="Tetracycline Repressor, domain 2"/>
    <property type="match status" value="1"/>
</dbReference>
<sequence>MANMITKDEKFMVSLAIALVDHPRATLKELAEAMGISKATLYRFCKTRELLIQNLTIHSVKVMNKAIYGAQLQELPVDIALRKLIENYYEHREILSFMIFYWENLQIEQVVEDEWSNNLDSFFLRGQKEGIYRLDISSAEYTEIFTSIIRGLVYAERRGRVGRASLVALTEKAFLNGAKV</sequence>
<dbReference type="Proteomes" id="UP000222366">
    <property type="component" value="Unassembled WGS sequence"/>
</dbReference>
<dbReference type="SUPFAM" id="SSF46689">
    <property type="entry name" value="Homeodomain-like"/>
    <property type="match status" value="1"/>
</dbReference>
<dbReference type="EMBL" id="NJAJ01000016">
    <property type="protein sequence ID" value="PHM65457.1"/>
    <property type="molecule type" value="Genomic_DNA"/>
</dbReference>
<evidence type="ECO:0008006" key="3">
    <source>
        <dbReference type="Google" id="ProtNLM"/>
    </source>
</evidence>
<reference evidence="1 2" key="1">
    <citation type="journal article" date="2017" name="Nat. Microbiol.">
        <title>Natural product diversity associated with the nematode symbionts Photorhabdus and Xenorhabdus.</title>
        <authorList>
            <person name="Tobias N.J."/>
            <person name="Wolff H."/>
            <person name="Djahanschiri B."/>
            <person name="Grundmann F."/>
            <person name="Kronenwerth M."/>
            <person name="Shi Y.M."/>
            <person name="Simonyi S."/>
            <person name="Grun P."/>
            <person name="Shapiro-Ilan D."/>
            <person name="Pidot S.J."/>
            <person name="Stinear T.P."/>
            <person name="Ebersberger I."/>
            <person name="Bode H.B."/>
        </authorList>
    </citation>
    <scope>NUCLEOTIDE SEQUENCE [LARGE SCALE GENOMIC DNA]</scope>
    <source>
        <strain evidence="1 2">DSM 17904</strain>
    </source>
</reference>
<dbReference type="InterPro" id="IPR009057">
    <property type="entry name" value="Homeodomain-like_sf"/>
</dbReference>
<dbReference type="RefSeq" id="WP_099124978.1">
    <property type="nucleotide sequence ID" value="NZ_CAWNRH010000068.1"/>
</dbReference>
<evidence type="ECO:0000313" key="2">
    <source>
        <dbReference type="Proteomes" id="UP000222366"/>
    </source>
</evidence>
<gene>
    <name evidence="1" type="ORF">Xsto_02035</name>
</gene>
<comment type="caution">
    <text evidence="1">The sequence shown here is derived from an EMBL/GenBank/DDBJ whole genome shotgun (WGS) entry which is preliminary data.</text>
</comment>